<keyword evidence="2" id="KW-0812">Transmembrane</keyword>
<sequence length="129" mass="14350">MVVAPIIVINLEHHKPIIVEIFIMDKESQKYRLVCTLTFGDVYGQIIVWLIVIFLTLASALGLWSSTRQIYALAVVGLVLVLSLPFLLFAFVTTLLNHIEFKPLEATETTSSSSRRTVKASQKTAEATS</sequence>
<feature type="transmembrane region" description="Helical" evidence="2">
    <location>
        <begin position="71"/>
        <end position="96"/>
    </location>
</feature>
<accession>G5J511</accession>
<keyword evidence="2" id="KW-1133">Transmembrane helix</keyword>
<dbReference type="AlphaFoldDB" id="G5J511"/>
<feature type="region of interest" description="Disordered" evidence="1">
    <location>
        <begin position="106"/>
        <end position="129"/>
    </location>
</feature>
<feature type="compositionally biased region" description="Polar residues" evidence="1">
    <location>
        <begin position="119"/>
        <end position="129"/>
    </location>
</feature>
<organism evidence="3 4">
    <name type="scientific">Crocosphaera watsonii WH 0003</name>
    <dbReference type="NCBI Taxonomy" id="423471"/>
    <lineage>
        <taxon>Bacteria</taxon>
        <taxon>Bacillati</taxon>
        <taxon>Cyanobacteriota</taxon>
        <taxon>Cyanophyceae</taxon>
        <taxon>Oscillatoriophycideae</taxon>
        <taxon>Chroococcales</taxon>
        <taxon>Aphanothecaceae</taxon>
        <taxon>Crocosphaera</taxon>
    </lineage>
</organism>
<evidence type="ECO:0000313" key="4">
    <source>
        <dbReference type="Proteomes" id="UP000003477"/>
    </source>
</evidence>
<protein>
    <submittedName>
        <fullName evidence="3">Uncharacterized protein</fullName>
    </submittedName>
</protein>
<evidence type="ECO:0000313" key="3">
    <source>
        <dbReference type="EMBL" id="EHJ12744.1"/>
    </source>
</evidence>
<name>G5J511_CROWT</name>
<reference evidence="3 4" key="1">
    <citation type="journal article" date="2011" name="Front. Microbiol.">
        <title>Two Strains of Crocosphaera watsonii with Highly Conserved Genomes are Distinguished by Strain-Specific Features.</title>
        <authorList>
            <person name="Bench S.R."/>
            <person name="Ilikchyan I.N."/>
            <person name="Tripp H.J."/>
            <person name="Zehr J.P."/>
        </authorList>
    </citation>
    <scope>NUCLEOTIDE SEQUENCE [LARGE SCALE GENOMIC DNA]</scope>
    <source>
        <strain evidence="3 4">WH 0003</strain>
    </source>
</reference>
<gene>
    <name evidence="3" type="ORF">CWATWH0003_2576</name>
</gene>
<keyword evidence="2" id="KW-0472">Membrane</keyword>
<dbReference type="PATRIC" id="fig|423471.3.peg.2424"/>
<proteinExistence type="predicted"/>
<evidence type="ECO:0000256" key="1">
    <source>
        <dbReference type="SAM" id="MobiDB-lite"/>
    </source>
</evidence>
<dbReference type="Proteomes" id="UP000003477">
    <property type="component" value="Unassembled WGS sequence"/>
</dbReference>
<comment type="caution">
    <text evidence="3">The sequence shown here is derived from an EMBL/GenBank/DDBJ whole genome shotgun (WGS) entry which is preliminary data.</text>
</comment>
<evidence type="ECO:0000256" key="2">
    <source>
        <dbReference type="SAM" id="Phobius"/>
    </source>
</evidence>
<dbReference type="EMBL" id="AESD01000382">
    <property type="protein sequence ID" value="EHJ12744.1"/>
    <property type="molecule type" value="Genomic_DNA"/>
</dbReference>